<dbReference type="Pfam" id="PF02604">
    <property type="entry name" value="PhdYeFM_antitox"/>
    <property type="match status" value="1"/>
</dbReference>
<accession>A0A4Q7DKD3</accession>
<keyword evidence="4" id="KW-1185">Reference proteome</keyword>
<dbReference type="EMBL" id="SCFB01000002">
    <property type="protein sequence ID" value="RZI46838.1"/>
    <property type="molecule type" value="Genomic_DNA"/>
</dbReference>
<dbReference type="AlphaFoldDB" id="A0A4Q7DKD3"/>
<evidence type="ECO:0000313" key="4">
    <source>
        <dbReference type="Proteomes" id="UP000293550"/>
    </source>
</evidence>
<comment type="similarity">
    <text evidence="1 2">Belongs to the phD/YefM antitoxin family.</text>
</comment>
<dbReference type="Proteomes" id="UP000293550">
    <property type="component" value="Unassembled WGS sequence"/>
</dbReference>
<evidence type="ECO:0000256" key="2">
    <source>
        <dbReference type="RuleBase" id="RU362080"/>
    </source>
</evidence>
<dbReference type="InterPro" id="IPR006442">
    <property type="entry name" value="Antitoxin_Phd/YefM"/>
</dbReference>
<dbReference type="Gene3D" id="1.10.1220.170">
    <property type="match status" value="1"/>
</dbReference>
<evidence type="ECO:0000313" key="3">
    <source>
        <dbReference type="EMBL" id="RZI46838.1"/>
    </source>
</evidence>
<dbReference type="SUPFAM" id="SSF143120">
    <property type="entry name" value="YefM-like"/>
    <property type="match status" value="1"/>
</dbReference>
<evidence type="ECO:0000256" key="1">
    <source>
        <dbReference type="ARBA" id="ARBA00009981"/>
    </source>
</evidence>
<dbReference type="OrthoDB" id="9802003at2"/>
<dbReference type="RefSeq" id="WP_130153310.1">
    <property type="nucleotide sequence ID" value="NZ_SCFB01000002.1"/>
</dbReference>
<gene>
    <name evidence="3" type="ORF">EQU50_01025</name>
</gene>
<reference evidence="3 4" key="1">
    <citation type="submission" date="2018-10" db="EMBL/GenBank/DDBJ databases">
        <title>An updated phylogeny of the Alphaproteobacteria reveals that the parasitic Rickettsiales and Holosporales have independent origins.</title>
        <authorList>
            <person name="Munoz-Gomez S.A."/>
            <person name="Hess S."/>
            <person name="Burger G."/>
            <person name="Lang B.F."/>
            <person name="Susko E."/>
            <person name="Slamovits C.H."/>
            <person name="Roger A.J."/>
        </authorList>
    </citation>
    <scope>NUCLEOTIDE SEQUENCE [LARGE SCALE GENOMIC DNA]</scope>
    <source>
        <strain evidence="3">HOLO01</strain>
    </source>
</reference>
<protein>
    <recommendedName>
        <fullName evidence="2">Antitoxin</fullName>
    </recommendedName>
</protein>
<organism evidence="3 4">
    <name type="scientific">Candidatus Finniella inopinata</name>
    <dbReference type="NCBI Taxonomy" id="1696036"/>
    <lineage>
        <taxon>Bacteria</taxon>
        <taxon>Pseudomonadati</taxon>
        <taxon>Pseudomonadota</taxon>
        <taxon>Alphaproteobacteria</taxon>
        <taxon>Holosporales</taxon>
        <taxon>Candidatus Paracaedibacteraceae</taxon>
        <taxon>Candidatus Finniella</taxon>
    </lineage>
</organism>
<name>A0A4Q7DKD3_9PROT</name>
<dbReference type="InterPro" id="IPR051405">
    <property type="entry name" value="phD/YefM_antitoxin"/>
</dbReference>
<dbReference type="PANTHER" id="PTHR33713">
    <property type="entry name" value="ANTITOXIN YAFN-RELATED"/>
    <property type="match status" value="1"/>
</dbReference>
<sequence length="87" mass="10242">MQVVSFTELRKNMKTIMTDCCDNHELTIVTRQKEPALVMMSLEEYNAWQETFYLMKSPQNHAQLMKSMENVRKGKVQERDLVEDAEA</sequence>
<comment type="function">
    <text evidence="2">Antitoxin component of a type II toxin-antitoxin (TA) system.</text>
</comment>
<dbReference type="PANTHER" id="PTHR33713:SF6">
    <property type="entry name" value="ANTITOXIN YEFM"/>
    <property type="match status" value="1"/>
</dbReference>
<comment type="caution">
    <text evidence="3">The sequence shown here is derived from an EMBL/GenBank/DDBJ whole genome shotgun (WGS) entry which is preliminary data.</text>
</comment>
<dbReference type="InterPro" id="IPR036165">
    <property type="entry name" value="YefM-like_sf"/>
</dbReference>
<dbReference type="Gene3D" id="3.40.1620.10">
    <property type="entry name" value="YefM-like domain"/>
    <property type="match status" value="1"/>
</dbReference>
<proteinExistence type="inferred from homology"/>